<name>A0A7S4QPB1_9STRA</name>
<keyword evidence="2" id="KW-0472">Membrane</keyword>
<sequence length="455" mass="50964">MRKKKEKRMIRRRVGNGVRDDAKKEESLPNASAQDSKGKKSWLSHSLVKCMIYLLAAVGGASFPFAVTHYRDGMIALSASTAEVTATADAATSKVTLTKPKSNPAVPMLNENKDIIANLKPIFGQHRSEANAVFALAAGYGLNVYLQLIGSLRSTGYSGDIVLATDTFDKMPPELKHYLTQQQHLILYNLRADCFKQHGGSNCQVQNLFYNTTSHQISHDVRIHRPFATLRFDVYWYWSTQYLPHSKILLADSRDVVFQADPFRNIPSHVHSKGGALHFYEEKMPIHTSAFNMRWLKAAGYTNAQIDAFKHKPILCSGVTIGEQIAMESYLRTLLLEFDATQCVAHGCDQGLHNYIYYSGKLQQENPATIANVTTYTHGTGHVINLAGLRHENKPLRELGVLIEEATVVNVDGSLPNIAHQVDRDAELAKYFRIKYNQEARKVEAEYRALLQSGK</sequence>
<feature type="region of interest" description="Disordered" evidence="1">
    <location>
        <begin position="1"/>
        <end position="37"/>
    </location>
</feature>
<accession>A0A7S4QPB1</accession>
<dbReference type="EMBL" id="HBNS01006963">
    <property type="protein sequence ID" value="CAE4589443.1"/>
    <property type="molecule type" value="Transcribed_RNA"/>
</dbReference>
<evidence type="ECO:0000256" key="1">
    <source>
        <dbReference type="SAM" id="MobiDB-lite"/>
    </source>
</evidence>
<feature type="compositionally biased region" description="Basic residues" evidence="1">
    <location>
        <begin position="1"/>
        <end position="14"/>
    </location>
</feature>
<feature type="transmembrane region" description="Helical" evidence="2">
    <location>
        <begin position="47"/>
        <end position="67"/>
    </location>
</feature>
<protein>
    <submittedName>
        <fullName evidence="3">Uncharacterized protein</fullName>
    </submittedName>
</protein>
<organism evidence="3">
    <name type="scientific">Ditylum brightwellii</name>
    <dbReference type="NCBI Taxonomy" id="49249"/>
    <lineage>
        <taxon>Eukaryota</taxon>
        <taxon>Sar</taxon>
        <taxon>Stramenopiles</taxon>
        <taxon>Ochrophyta</taxon>
        <taxon>Bacillariophyta</taxon>
        <taxon>Mediophyceae</taxon>
        <taxon>Lithodesmiophycidae</taxon>
        <taxon>Lithodesmiales</taxon>
        <taxon>Lithodesmiaceae</taxon>
        <taxon>Ditylum</taxon>
    </lineage>
</organism>
<evidence type="ECO:0000256" key="2">
    <source>
        <dbReference type="SAM" id="Phobius"/>
    </source>
</evidence>
<gene>
    <name evidence="3" type="ORF">DBRI00130_LOCUS5634</name>
</gene>
<evidence type="ECO:0000313" key="3">
    <source>
        <dbReference type="EMBL" id="CAE4589443.1"/>
    </source>
</evidence>
<keyword evidence="2" id="KW-1133">Transmembrane helix</keyword>
<feature type="compositionally biased region" description="Basic and acidic residues" evidence="1">
    <location>
        <begin position="18"/>
        <end position="27"/>
    </location>
</feature>
<dbReference type="AlphaFoldDB" id="A0A7S4QPB1"/>
<keyword evidence="2" id="KW-0812">Transmembrane</keyword>
<reference evidence="3" key="1">
    <citation type="submission" date="2021-01" db="EMBL/GenBank/DDBJ databases">
        <authorList>
            <person name="Corre E."/>
            <person name="Pelletier E."/>
            <person name="Niang G."/>
            <person name="Scheremetjew M."/>
            <person name="Finn R."/>
            <person name="Kale V."/>
            <person name="Holt S."/>
            <person name="Cochrane G."/>
            <person name="Meng A."/>
            <person name="Brown T."/>
            <person name="Cohen L."/>
        </authorList>
    </citation>
    <scope>NUCLEOTIDE SEQUENCE</scope>
    <source>
        <strain evidence="3">GSO104</strain>
    </source>
</reference>
<proteinExistence type="predicted"/>